<sequence length="72" mass="8207">MDFKKVRALVDQSIALDIEGADEHELRVNYKPGDDNCWFSVTPEKYQDEAELAAVINTETDRKLHGKIKTSI</sequence>
<reference evidence="1 2" key="1">
    <citation type="journal article" date="2016" name="Nat. Commun.">
        <title>Thousands of microbial genomes shed light on interconnected biogeochemical processes in an aquifer system.</title>
        <authorList>
            <person name="Anantharaman K."/>
            <person name="Brown C.T."/>
            <person name="Hug L.A."/>
            <person name="Sharon I."/>
            <person name="Castelle C.J."/>
            <person name="Probst A.J."/>
            <person name="Thomas B.C."/>
            <person name="Singh A."/>
            <person name="Wilkins M.J."/>
            <person name="Karaoz U."/>
            <person name="Brodie E.L."/>
            <person name="Williams K.H."/>
            <person name="Hubbard S.S."/>
            <person name="Banfield J.F."/>
        </authorList>
    </citation>
    <scope>NUCLEOTIDE SEQUENCE [LARGE SCALE GENOMIC DNA]</scope>
</reference>
<proteinExistence type="predicted"/>
<organism evidence="1 2">
    <name type="scientific">Candidatus Chisholmbacteria bacterium RIFCSPHIGHO2_01_FULL_52_32</name>
    <dbReference type="NCBI Taxonomy" id="1797591"/>
    <lineage>
        <taxon>Bacteria</taxon>
        <taxon>Candidatus Chisholmiibacteriota</taxon>
    </lineage>
</organism>
<name>A0A1G1VTK9_9BACT</name>
<gene>
    <name evidence="1" type="ORF">A2786_04550</name>
</gene>
<dbReference type="AlphaFoldDB" id="A0A1G1VTK9"/>
<dbReference type="Proteomes" id="UP000179233">
    <property type="component" value="Unassembled WGS sequence"/>
</dbReference>
<evidence type="ECO:0000313" key="2">
    <source>
        <dbReference type="Proteomes" id="UP000179233"/>
    </source>
</evidence>
<evidence type="ECO:0000313" key="1">
    <source>
        <dbReference type="EMBL" id="OGY18736.1"/>
    </source>
</evidence>
<comment type="caution">
    <text evidence="1">The sequence shown here is derived from an EMBL/GenBank/DDBJ whole genome shotgun (WGS) entry which is preliminary data.</text>
</comment>
<dbReference type="EMBL" id="MHCJ01000003">
    <property type="protein sequence ID" value="OGY18736.1"/>
    <property type="molecule type" value="Genomic_DNA"/>
</dbReference>
<accession>A0A1G1VTK9</accession>
<protein>
    <submittedName>
        <fullName evidence="1">Uncharacterized protein</fullName>
    </submittedName>
</protein>